<evidence type="ECO:0000313" key="3">
    <source>
        <dbReference type="Proteomes" id="UP000184010"/>
    </source>
</evidence>
<evidence type="ECO:0000256" key="1">
    <source>
        <dbReference type="SAM" id="SignalP"/>
    </source>
</evidence>
<feature type="signal peptide" evidence="1">
    <location>
        <begin position="1"/>
        <end position="19"/>
    </location>
</feature>
<proteinExistence type="predicted"/>
<name>A0A1M7U764_9FIRM</name>
<protein>
    <submittedName>
        <fullName evidence="2">Uncharacterized protein</fullName>
    </submittedName>
</protein>
<dbReference type="Proteomes" id="UP000184010">
    <property type="component" value="Unassembled WGS sequence"/>
</dbReference>
<sequence>MVFLAVCISLGVLAATSEAARVKILNFLIEAEDEFMKIRFQPGPEKEAQNDKMSNWEGIPEHWGNVYIPEYVPEGFEIVNTETYAVCASANSPKENKRIAHRL</sequence>
<feature type="chain" id="PRO_5012658462" evidence="1">
    <location>
        <begin position="20"/>
        <end position="103"/>
    </location>
</feature>
<keyword evidence="3" id="KW-1185">Reference proteome</keyword>
<keyword evidence="1" id="KW-0732">Signal</keyword>
<accession>A0A1M7U764</accession>
<dbReference type="RefSeq" id="WP_072773462.1">
    <property type="nucleotide sequence ID" value="NZ_FRDN01000009.1"/>
</dbReference>
<dbReference type="AlphaFoldDB" id="A0A1M7U764"/>
<organism evidence="2 3">
    <name type="scientific">Desulfitobacterium chlororespirans DSM 11544</name>
    <dbReference type="NCBI Taxonomy" id="1121395"/>
    <lineage>
        <taxon>Bacteria</taxon>
        <taxon>Bacillati</taxon>
        <taxon>Bacillota</taxon>
        <taxon>Clostridia</taxon>
        <taxon>Eubacteriales</taxon>
        <taxon>Desulfitobacteriaceae</taxon>
        <taxon>Desulfitobacterium</taxon>
    </lineage>
</organism>
<dbReference type="EMBL" id="FRDN01000009">
    <property type="protein sequence ID" value="SHN78755.1"/>
    <property type="molecule type" value="Genomic_DNA"/>
</dbReference>
<gene>
    <name evidence="2" type="ORF">SAMN02745215_03130</name>
</gene>
<evidence type="ECO:0000313" key="2">
    <source>
        <dbReference type="EMBL" id="SHN78755.1"/>
    </source>
</evidence>
<reference evidence="3" key="1">
    <citation type="submission" date="2016-12" db="EMBL/GenBank/DDBJ databases">
        <authorList>
            <person name="Varghese N."/>
            <person name="Submissions S."/>
        </authorList>
    </citation>
    <scope>NUCLEOTIDE SEQUENCE [LARGE SCALE GENOMIC DNA]</scope>
    <source>
        <strain evidence="3">DSM 11544</strain>
    </source>
</reference>